<reference evidence="1" key="1">
    <citation type="submission" date="2023-04" db="EMBL/GenBank/DDBJ databases">
        <title>Ambrosiozyma monospora NBRC 10751.</title>
        <authorList>
            <person name="Ichikawa N."/>
            <person name="Sato H."/>
            <person name="Tonouchi N."/>
        </authorList>
    </citation>
    <scope>NUCLEOTIDE SEQUENCE</scope>
    <source>
        <strain evidence="1">NBRC 10751</strain>
    </source>
</reference>
<dbReference type="Proteomes" id="UP001165064">
    <property type="component" value="Unassembled WGS sequence"/>
</dbReference>
<proteinExistence type="predicted"/>
<evidence type="ECO:0000313" key="1">
    <source>
        <dbReference type="EMBL" id="GME75586.1"/>
    </source>
</evidence>
<protein>
    <submittedName>
        <fullName evidence="1">Unnamed protein product</fullName>
    </submittedName>
</protein>
<comment type="caution">
    <text evidence="1">The sequence shown here is derived from an EMBL/GenBank/DDBJ whole genome shotgun (WGS) entry which is preliminary data.</text>
</comment>
<dbReference type="EMBL" id="BSXS01001249">
    <property type="protein sequence ID" value="GME75586.1"/>
    <property type="molecule type" value="Genomic_DNA"/>
</dbReference>
<evidence type="ECO:0000313" key="2">
    <source>
        <dbReference type="Proteomes" id="UP001165064"/>
    </source>
</evidence>
<sequence>MSNTAVTKGDEPERQVLPTNVKPMHYDLTLDPNLTTFKFDGFVTIDLKVQETSDFITIHTRDLELLEVKLFPSSKSSDSIKPTSTEFKKKDQATTLKFEKDTLVKGETVKLYVKFIGELNDKLAGFYRSGYEVNGEKKYLGVTQMEPTDCRRVFPCFDEPALKATFDISLVLDSGITGVSNMDVKEEVNLESNRKKISFNTTPLMSTYLVAFVVGELEYIESESKFRDVPIRVYTTPGLVEKGKHSLELTAKYLKYFEDLFGLPYPLPKFDIVSVPDMYGAMENWGLLIGSNDYILYDPATTTLAKKLSISETVAHEVAHQWFGNLVTMVNWDSLWLNEAFATFMASEAVDHFEPGWLTWETFVGDTLQGALKADAFRSSHPIEVPILKDNQVYEVFDLIAYKKGSAVLRMLYNWIGKETFIAGVSKYLKAHVYGSTDSDDLWSALSEVSGQDVEKIMGVWTKKVGYPVVSVKEVGDKLEFEQHRFLVTGDVKPEDDETIYPIFLGLKSDSGLDSSAVFDKRTLEVSDVNVKDGFFKVNSDSTGVYRVAYSDARWKKLGSPSAQSKLSVRDKVGLVADAGALSVAGHTKTTNFLSLAHGWKQDKSYFVLREIINALDILKAAYLFESDAVKNALNAFVLDIVSEKIHTIGWSFTETSESDESIEGHKLKTLLFTAAANNGDKDVLQEVKKLFTSLASGETKSIDPNLRNTVFNVTAKTGDETDYDTLFKIYKDSSSSAADKTASLRALDQLIFSN</sequence>
<gene>
    <name evidence="1" type="ORF">Amon02_000222300</name>
</gene>
<keyword evidence="2" id="KW-1185">Reference proteome</keyword>
<name>A0ACB5SWW6_AMBMO</name>
<accession>A0ACB5SWW6</accession>
<organism evidence="1 2">
    <name type="scientific">Ambrosiozyma monospora</name>
    <name type="common">Yeast</name>
    <name type="synonym">Endomycopsis monosporus</name>
    <dbReference type="NCBI Taxonomy" id="43982"/>
    <lineage>
        <taxon>Eukaryota</taxon>
        <taxon>Fungi</taxon>
        <taxon>Dikarya</taxon>
        <taxon>Ascomycota</taxon>
        <taxon>Saccharomycotina</taxon>
        <taxon>Pichiomycetes</taxon>
        <taxon>Pichiales</taxon>
        <taxon>Pichiaceae</taxon>
        <taxon>Ambrosiozyma</taxon>
    </lineage>
</organism>